<reference evidence="1 2" key="1">
    <citation type="journal article" date="2010" name="J. Infect. Dis.">
        <title>Bacteriophages can treat and prevent Pseudomonas aeruginosa lung infections.</title>
        <authorList>
            <person name="Debarbieux L."/>
            <person name="Leduc D."/>
            <person name="Maura D."/>
            <person name="Morello E."/>
            <person name="Criscuolo A."/>
            <person name="Grossi O."/>
            <person name="Balloy V."/>
            <person name="Touqui L."/>
        </authorList>
    </citation>
    <scope>NUCLEOTIDE SEQUENCE [LARGE SCALE GENOMIC DNA]</scope>
</reference>
<name>V5K2X3_9CAUD</name>
<keyword evidence="2" id="KW-1185">Reference proteome</keyword>
<dbReference type="EMBL" id="KC862297">
    <property type="protein sequence ID" value="AGS81801.1"/>
    <property type="molecule type" value="Genomic_DNA"/>
</dbReference>
<dbReference type="KEGG" id="vg:17778951"/>
<dbReference type="RefSeq" id="YP_008869211.1">
    <property type="nucleotide sequence ID" value="NC_015294.2"/>
</dbReference>
<evidence type="ECO:0000313" key="2">
    <source>
        <dbReference type="Proteomes" id="UP000001703"/>
    </source>
</evidence>
<evidence type="ECO:0000313" key="1">
    <source>
        <dbReference type="EMBL" id="AGS81801.1"/>
    </source>
</evidence>
<dbReference type="Proteomes" id="UP000001703">
    <property type="component" value="Segment"/>
</dbReference>
<reference evidence="1 2" key="2">
    <citation type="journal article" date="2013" name="Antimicrob. Agents Chemother.">
        <title>Predicting in vivo efficacy of therapeutic bacteriophages used to treat pulmonary infections.</title>
        <authorList>
            <person name="Henry M."/>
            <person name="Lavigne R."/>
            <person name="Debarbieux L."/>
        </authorList>
    </citation>
    <scope>NUCLEOTIDE SEQUENCE [LARGE SCALE GENOMIC DNA]</scope>
</reference>
<gene>
    <name evidence="1" type="ORF">PAK_P100179c</name>
</gene>
<dbReference type="GeneID" id="17778951"/>
<protein>
    <submittedName>
        <fullName evidence="1">Uncharacterized protein</fullName>
    </submittedName>
</protein>
<organism evidence="1 2">
    <name type="scientific">Pseudomonas phage PAK_P1</name>
    <dbReference type="NCBI Taxonomy" id="743813"/>
    <lineage>
        <taxon>Viruses</taxon>
        <taxon>Duplodnaviria</taxon>
        <taxon>Heunggongvirae</taxon>
        <taxon>Uroviricota</taxon>
        <taxon>Caudoviricetes</taxon>
        <taxon>Vandenendeviridae</taxon>
        <taxon>Skurskavirinae</taxon>
        <taxon>Pakpunavirus</taxon>
        <taxon>Pakpunavirus PAKP1</taxon>
    </lineage>
</organism>
<proteinExistence type="predicted"/>
<accession>V5K2X3</accession>
<sequence length="59" mass="6968">MNLQPPDYRSGALPIELPGYIVCYSMYLYYHEFLVCQPLHDNFYSAGEIGKQRYLRHVP</sequence>